<dbReference type="Proteomes" id="UP000192591">
    <property type="component" value="Unassembled WGS sequence"/>
</dbReference>
<dbReference type="CDD" id="cd00093">
    <property type="entry name" value="HTH_XRE"/>
    <property type="match status" value="1"/>
</dbReference>
<dbReference type="InterPro" id="IPR010982">
    <property type="entry name" value="Lambda_DNA-bd_dom_sf"/>
</dbReference>
<dbReference type="SMART" id="SM00530">
    <property type="entry name" value="HTH_XRE"/>
    <property type="match status" value="1"/>
</dbReference>
<dbReference type="GO" id="GO:0003677">
    <property type="term" value="F:DNA binding"/>
    <property type="evidence" value="ECO:0007669"/>
    <property type="project" value="InterPro"/>
</dbReference>
<protein>
    <submittedName>
        <fullName evidence="2">Transcriptional regulator</fullName>
    </submittedName>
</protein>
<proteinExistence type="predicted"/>
<dbReference type="Gene3D" id="1.10.260.40">
    <property type="entry name" value="lambda repressor-like DNA-binding domains"/>
    <property type="match status" value="1"/>
</dbReference>
<dbReference type="InterPro" id="IPR001387">
    <property type="entry name" value="Cro/C1-type_HTH"/>
</dbReference>
<evidence type="ECO:0000313" key="2">
    <source>
        <dbReference type="EMBL" id="OQO89627.1"/>
    </source>
</evidence>
<accession>A0A1V8ZXF1</accession>
<dbReference type="STRING" id="1962155.B1813_22205"/>
<gene>
    <name evidence="2" type="ORF">B1813_22205</name>
</gene>
<reference evidence="2 3" key="1">
    <citation type="submission" date="2017-02" db="EMBL/GenBank/DDBJ databases">
        <title>Draft genome of Saccharomonospora sp. 154.</title>
        <authorList>
            <person name="Alonso-Carmona G.S."/>
            <person name="De La Haba R."/>
            <person name="Vera-Gargallo B."/>
            <person name="Sandoval-Trujillo A.H."/>
            <person name="Ramirez-Duran N."/>
            <person name="Ventosa A."/>
        </authorList>
    </citation>
    <scope>NUCLEOTIDE SEQUENCE [LARGE SCALE GENOMIC DNA]</scope>
    <source>
        <strain evidence="2 3">LRS4.154</strain>
    </source>
</reference>
<dbReference type="EMBL" id="MWIH01000009">
    <property type="protein sequence ID" value="OQO89627.1"/>
    <property type="molecule type" value="Genomic_DNA"/>
</dbReference>
<feature type="domain" description="HTH cro/C1-type" evidence="1">
    <location>
        <begin position="10"/>
        <end position="65"/>
    </location>
</feature>
<evidence type="ECO:0000313" key="3">
    <source>
        <dbReference type="Proteomes" id="UP000192591"/>
    </source>
</evidence>
<dbReference type="PROSITE" id="PS50943">
    <property type="entry name" value="HTH_CROC1"/>
    <property type="match status" value="1"/>
</dbReference>
<sequence length="428" mass="45963">MQQAGMGHLIRQARQAKGWTQSELGSRIGYNKTRVSRAETGTQPIRDVTVLRRLADVLGVPPSMFGLADRAPTLASDLDMSASEASVDRRAFLGVAGAVGVSAAFPIPAAADEPDPATLLEKRISACLFTTPGASAVPMPVVELQAGLARAQAGYNACRYVWLSGELPRLISAADATMAATPTAGTAALASASYQLAAHALAKLLVSGLQPMAADRAVHRAHQANDPLVLAQARRVLSTAARRIGDYDQAERVGIRAIEDLPLTHQDDPIIWRHAVELWCVAGYAAAIRGDRDRFVECYREAAAVAAQINDHHQQRQARDYALAHQISSAYKLGDSATALDAARQVRLDVLPTTERKGRYLIDLAMAWQQHGHDNHASRALLLADYHAPGEVRTRSSARRLISSLATSSRSRGMPELVGLARRAHVAL</sequence>
<dbReference type="AlphaFoldDB" id="A0A1V8ZXF1"/>
<comment type="caution">
    <text evidence="2">The sequence shown here is derived from an EMBL/GenBank/DDBJ whole genome shotgun (WGS) entry which is preliminary data.</text>
</comment>
<dbReference type="RefSeq" id="WP_081195203.1">
    <property type="nucleotide sequence ID" value="NZ_MWIH01000009.1"/>
</dbReference>
<dbReference type="Pfam" id="PF13560">
    <property type="entry name" value="HTH_31"/>
    <property type="match status" value="1"/>
</dbReference>
<dbReference type="SUPFAM" id="SSF47413">
    <property type="entry name" value="lambda repressor-like DNA-binding domains"/>
    <property type="match status" value="1"/>
</dbReference>
<keyword evidence="3" id="KW-1185">Reference proteome</keyword>
<evidence type="ECO:0000259" key="1">
    <source>
        <dbReference type="PROSITE" id="PS50943"/>
    </source>
</evidence>
<name>A0A1V8ZXF1_SACPI</name>
<organism evidence="2 3">
    <name type="scientific">Saccharomonospora piscinae</name>
    <dbReference type="NCBI Taxonomy" id="687388"/>
    <lineage>
        <taxon>Bacteria</taxon>
        <taxon>Bacillati</taxon>
        <taxon>Actinomycetota</taxon>
        <taxon>Actinomycetes</taxon>
        <taxon>Pseudonocardiales</taxon>
        <taxon>Pseudonocardiaceae</taxon>
        <taxon>Saccharomonospora</taxon>
    </lineage>
</organism>